<dbReference type="Proteomes" id="UP000613580">
    <property type="component" value="Unassembled WGS sequence"/>
</dbReference>
<comment type="caution">
    <text evidence="1">The sequence shown here is derived from an EMBL/GenBank/DDBJ whole genome shotgun (WGS) entry which is preliminary data.</text>
</comment>
<organism evidence="1 2">
    <name type="scientific">Mycena chlorophos</name>
    <name type="common">Agaric fungus</name>
    <name type="synonym">Agaricus chlorophos</name>
    <dbReference type="NCBI Taxonomy" id="658473"/>
    <lineage>
        <taxon>Eukaryota</taxon>
        <taxon>Fungi</taxon>
        <taxon>Dikarya</taxon>
        <taxon>Basidiomycota</taxon>
        <taxon>Agaricomycotina</taxon>
        <taxon>Agaricomycetes</taxon>
        <taxon>Agaricomycetidae</taxon>
        <taxon>Agaricales</taxon>
        <taxon>Marasmiineae</taxon>
        <taxon>Mycenaceae</taxon>
        <taxon>Mycena</taxon>
    </lineage>
</organism>
<dbReference type="AlphaFoldDB" id="A0A8H6SX60"/>
<sequence>MTEITCLNLNRCSVSAKTFYRWFHLCNDSLNSPVAALDPTIVLRPITIELWDVMVYGVASVDGPAIPRDSLQVIEPGTYGVFRSDGTPYTGNVNCIGGYGFNFEKDVAVCRCYSGPELVTQQNEISSELSRRATARDKGRCIITGRADEETELVWIVPPAVAFNSDPENPQTTLNMHRHVDNIVTISSSLVHSFNRNAFTIDIEDGACVVRFEDLPTGAPALPSHLPALLQSPSAPFWRSHFKHTLTVFLPAGRANYEPDEANPAQAWMEELSEDLADLDDAKWKTPLGKEVFQVFLARALLDPVEESDDDDTDDW</sequence>
<name>A0A8H6SX60_MYCCL</name>
<protein>
    <submittedName>
        <fullName evidence="1">Uncharacterized protein</fullName>
    </submittedName>
</protein>
<proteinExistence type="predicted"/>
<gene>
    <name evidence="1" type="ORF">HMN09_00807400</name>
</gene>
<evidence type="ECO:0000313" key="2">
    <source>
        <dbReference type="Proteomes" id="UP000613580"/>
    </source>
</evidence>
<evidence type="ECO:0000313" key="1">
    <source>
        <dbReference type="EMBL" id="KAF7305545.1"/>
    </source>
</evidence>
<accession>A0A8H6SX60</accession>
<dbReference type="EMBL" id="JACAZE010000010">
    <property type="protein sequence ID" value="KAF7305545.1"/>
    <property type="molecule type" value="Genomic_DNA"/>
</dbReference>
<keyword evidence="2" id="KW-1185">Reference proteome</keyword>
<dbReference type="OrthoDB" id="3263651at2759"/>
<reference evidence="1" key="1">
    <citation type="submission" date="2020-05" db="EMBL/GenBank/DDBJ databases">
        <title>Mycena genomes resolve the evolution of fungal bioluminescence.</title>
        <authorList>
            <person name="Tsai I.J."/>
        </authorList>
    </citation>
    <scope>NUCLEOTIDE SEQUENCE</scope>
    <source>
        <strain evidence="1">110903Hualien_Pintung</strain>
    </source>
</reference>